<dbReference type="InterPro" id="IPR004099">
    <property type="entry name" value="Pyr_nucl-diS_OxRdtase_dimer"/>
</dbReference>
<feature type="domain" description="Pyridine nucleotide-disulphide oxidoreductase dimerisation" evidence="9">
    <location>
        <begin position="338"/>
        <end position="447"/>
    </location>
</feature>
<evidence type="ECO:0000259" key="10">
    <source>
        <dbReference type="Pfam" id="PF07992"/>
    </source>
</evidence>
<evidence type="ECO:0000256" key="4">
    <source>
        <dbReference type="ARBA" id="ARBA00022630"/>
    </source>
</evidence>
<keyword evidence="8" id="KW-0676">Redox-active center</keyword>
<dbReference type="GO" id="GO:0050660">
    <property type="term" value="F:flavin adenine dinucleotide binding"/>
    <property type="evidence" value="ECO:0007669"/>
    <property type="project" value="InterPro"/>
</dbReference>
<dbReference type="PROSITE" id="PS00076">
    <property type="entry name" value="PYRIDINE_REDOX_1"/>
    <property type="match status" value="1"/>
</dbReference>
<dbReference type="EC" id="1.8.1.7" evidence="11"/>
<dbReference type="SUPFAM" id="SSF51905">
    <property type="entry name" value="FAD/NAD(P)-binding domain"/>
    <property type="match status" value="1"/>
</dbReference>
<proteinExistence type="inferred from homology"/>
<dbReference type="GO" id="GO:0050661">
    <property type="term" value="F:NADP binding"/>
    <property type="evidence" value="ECO:0007669"/>
    <property type="project" value="InterPro"/>
</dbReference>
<comment type="subunit">
    <text evidence="3">Homodimer.</text>
</comment>
<dbReference type="FunFam" id="3.50.50.60:FF:000235">
    <property type="entry name" value="Glutathione reductase"/>
    <property type="match status" value="1"/>
</dbReference>
<feature type="domain" description="FAD/NAD(P)-binding" evidence="10">
    <location>
        <begin position="6"/>
        <end position="317"/>
    </location>
</feature>
<dbReference type="InterPro" id="IPR012999">
    <property type="entry name" value="Pyr_OxRdtase_I_AS"/>
</dbReference>
<gene>
    <name evidence="11" type="ORF">MNBD_GAMMA17-145</name>
</gene>
<dbReference type="Pfam" id="PF07992">
    <property type="entry name" value="Pyr_redox_2"/>
    <property type="match status" value="1"/>
</dbReference>
<dbReference type="GO" id="GO:0045454">
    <property type="term" value="P:cell redox homeostasis"/>
    <property type="evidence" value="ECO:0007669"/>
    <property type="project" value="InterPro"/>
</dbReference>
<dbReference type="NCBIfam" id="TIGR01421">
    <property type="entry name" value="gluta_reduc_1"/>
    <property type="match status" value="1"/>
</dbReference>
<dbReference type="GO" id="GO:0006749">
    <property type="term" value="P:glutathione metabolic process"/>
    <property type="evidence" value="ECO:0007669"/>
    <property type="project" value="InterPro"/>
</dbReference>
<evidence type="ECO:0000256" key="5">
    <source>
        <dbReference type="ARBA" id="ARBA00022827"/>
    </source>
</evidence>
<evidence type="ECO:0000259" key="9">
    <source>
        <dbReference type="Pfam" id="PF02852"/>
    </source>
</evidence>
<evidence type="ECO:0000256" key="3">
    <source>
        <dbReference type="ARBA" id="ARBA00011738"/>
    </source>
</evidence>
<comment type="cofactor">
    <cofactor evidence="1">
        <name>FAD</name>
        <dbReference type="ChEBI" id="CHEBI:57692"/>
    </cofactor>
</comment>
<dbReference type="InterPro" id="IPR036188">
    <property type="entry name" value="FAD/NAD-bd_sf"/>
</dbReference>
<dbReference type="InterPro" id="IPR016156">
    <property type="entry name" value="FAD/NAD-linked_Rdtase_dimer_sf"/>
</dbReference>
<keyword evidence="7" id="KW-1015">Disulfide bond</keyword>
<keyword evidence="6 11" id="KW-0560">Oxidoreductase</keyword>
<dbReference type="InterPro" id="IPR001100">
    <property type="entry name" value="Pyr_nuc-diS_OxRdtase"/>
</dbReference>
<evidence type="ECO:0000313" key="11">
    <source>
        <dbReference type="EMBL" id="VAW87522.1"/>
    </source>
</evidence>
<dbReference type="PANTHER" id="PTHR42737">
    <property type="entry name" value="GLUTATHIONE REDUCTASE"/>
    <property type="match status" value="1"/>
</dbReference>
<dbReference type="AlphaFoldDB" id="A0A3B0ZJK3"/>
<evidence type="ECO:0000256" key="7">
    <source>
        <dbReference type="ARBA" id="ARBA00023157"/>
    </source>
</evidence>
<organism evidence="11">
    <name type="scientific">hydrothermal vent metagenome</name>
    <dbReference type="NCBI Taxonomy" id="652676"/>
    <lineage>
        <taxon>unclassified sequences</taxon>
        <taxon>metagenomes</taxon>
        <taxon>ecological metagenomes</taxon>
    </lineage>
</organism>
<accession>A0A3B0ZJK3</accession>
<keyword evidence="4" id="KW-0285">Flavoprotein</keyword>
<dbReference type="GO" id="GO:0005739">
    <property type="term" value="C:mitochondrion"/>
    <property type="evidence" value="ECO:0007669"/>
    <property type="project" value="TreeGrafter"/>
</dbReference>
<name>A0A3B0ZJK3_9ZZZZ</name>
<reference evidence="11" key="1">
    <citation type="submission" date="2018-06" db="EMBL/GenBank/DDBJ databases">
        <authorList>
            <person name="Zhirakovskaya E."/>
        </authorList>
    </citation>
    <scope>NUCLEOTIDE SEQUENCE</scope>
</reference>
<dbReference type="InterPro" id="IPR046952">
    <property type="entry name" value="GSHR/TRXR-like"/>
</dbReference>
<dbReference type="FunFam" id="3.30.390.30:FF:000003">
    <property type="entry name" value="Glutathione reductase"/>
    <property type="match status" value="1"/>
</dbReference>
<dbReference type="PIRSF" id="PIRSF000350">
    <property type="entry name" value="Mercury_reductase_MerA"/>
    <property type="match status" value="1"/>
</dbReference>
<dbReference type="InterPro" id="IPR023753">
    <property type="entry name" value="FAD/NAD-binding_dom"/>
</dbReference>
<dbReference type="InterPro" id="IPR006322">
    <property type="entry name" value="Glutathione_Rdtase_euk/bac"/>
</dbReference>
<comment type="similarity">
    <text evidence="2">Belongs to the class-I pyridine nucleotide-disulfide oxidoreductase family.</text>
</comment>
<dbReference type="NCBIfam" id="NF004776">
    <property type="entry name" value="PRK06116.1"/>
    <property type="match status" value="1"/>
</dbReference>
<evidence type="ECO:0000256" key="8">
    <source>
        <dbReference type="ARBA" id="ARBA00023284"/>
    </source>
</evidence>
<dbReference type="PANTHER" id="PTHR42737:SF2">
    <property type="entry name" value="GLUTATHIONE REDUCTASE"/>
    <property type="match status" value="1"/>
</dbReference>
<dbReference type="GO" id="GO:0034599">
    <property type="term" value="P:cellular response to oxidative stress"/>
    <property type="evidence" value="ECO:0007669"/>
    <property type="project" value="TreeGrafter"/>
</dbReference>
<evidence type="ECO:0000256" key="2">
    <source>
        <dbReference type="ARBA" id="ARBA00007532"/>
    </source>
</evidence>
<dbReference type="Gene3D" id="3.30.390.30">
    <property type="match status" value="1"/>
</dbReference>
<evidence type="ECO:0000256" key="6">
    <source>
        <dbReference type="ARBA" id="ARBA00023002"/>
    </source>
</evidence>
<dbReference type="Pfam" id="PF02852">
    <property type="entry name" value="Pyr_redox_dim"/>
    <property type="match status" value="1"/>
</dbReference>
<dbReference type="PRINTS" id="PR00368">
    <property type="entry name" value="FADPNR"/>
</dbReference>
<dbReference type="SUPFAM" id="SSF55424">
    <property type="entry name" value="FAD/NAD-linked reductases, dimerisation (C-terminal) domain"/>
    <property type="match status" value="1"/>
</dbReference>
<protein>
    <submittedName>
        <fullName evidence="11">Glutathione reductase</fullName>
        <ecNumber evidence="11">1.8.1.7</ecNumber>
    </submittedName>
</protein>
<keyword evidence="5" id="KW-0274">FAD</keyword>
<dbReference type="EMBL" id="UOFQ01000066">
    <property type="protein sequence ID" value="VAW87522.1"/>
    <property type="molecule type" value="Genomic_DNA"/>
</dbReference>
<dbReference type="PRINTS" id="PR00411">
    <property type="entry name" value="PNDRDTASEI"/>
</dbReference>
<sequence length="448" mass="47834">MAQHFDLIAIGGGSGGMAVARRAAEYGMKCAVIESSRLGGTCVNVGCVPKKVMWYAAQLSHALHDAPEYGFDAALTTIDWAQLKSGRDGYVARLNKIYARNLANSEVTMIAGHAAFASNSSVMVNGETYSADHIVVACGGRPAVPDIPGAEHGITSDGFFELASLPRRVAIVGSGYIAVELAGVLNALGSEVSLMLRRQHLLARFDVMLREELMEQMQDDGIRITTGVSFSSIERADDQTMMLHTDDGVMDGYDTLIWAIGRESKVNGLNLDVAGLSINDAGFIPVDEFQNSVVSGIYAIGDVTGQAALTPVAIAAGRKLADRLFGGKLDAKLDESDIPSVVFSHPPIGTVGMTEDEAREQFGDDVKVYQSRFVPMYYAMTVRKPRSVMKLVTIGATEKVVGCHIIGDGADEMLQGFAVAIKMGATKADFDNTTAIHPTSAEELVTMR</sequence>
<dbReference type="GO" id="GO:0005829">
    <property type="term" value="C:cytosol"/>
    <property type="evidence" value="ECO:0007669"/>
    <property type="project" value="TreeGrafter"/>
</dbReference>
<dbReference type="GO" id="GO:0004362">
    <property type="term" value="F:glutathione-disulfide reductase (NADPH) activity"/>
    <property type="evidence" value="ECO:0007669"/>
    <property type="project" value="UniProtKB-EC"/>
</dbReference>
<dbReference type="Gene3D" id="3.50.50.60">
    <property type="entry name" value="FAD/NAD(P)-binding domain"/>
    <property type="match status" value="2"/>
</dbReference>
<evidence type="ECO:0000256" key="1">
    <source>
        <dbReference type="ARBA" id="ARBA00001974"/>
    </source>
</evidence>